<dbReference type="EMBL" id="BKCP01009515">
    <property type="protein sequence ID" value="GER51124.1"/>
    <property type="molecule type" value="Genomic_DNA"/>
</dbReference>
<dbReference type="AlphaFoldDB" id="A0A5A7R426"/>
<feature type="region of interest" description="Disordered" evidence="1">
    <location>
        <begin position="117"/>
        <end position="171"/>
    </location>
</feature>
<gene>
    <name evidence="2" type="ORF">STAS_28485</name>
</gene>
<feature type="compositionally biased region" description="Basic and acidic residues" evidence="1">
    <location>
        <begin position="154"/>
        <end position="164"/>
    </location>
</feature>
<keyword evidence="2" id="KW-0808">Transferase</keyword>
<organism evidence="2 3">
    <name type="scientific">Striga asiatica</name>
    <name type="common">Asiatic witchweed</name>
    <name type="synonym">Buchnera asiatica</name>
    <dbReference type="NCBI Taxonomy" id="4170"/>
    <lineage>
        <taxon>Eukaryota</taxon>
        <taxon>Viridiplantae</taxon>
        <taxon>Streptophyta</taxon>
        <taxon>Embryophyta</taxon>
        <taxon>Tracheophyta</taxon>
        <taxon>Spermatophyta</taxon>
        <taxon>Magnoliopsida</taxon>
        <taxon>eudicotyledons</taxon>
        <taxon>Gunneridae</taxon>
        <taxon>Pentapetalae</taxon>
        <taxon>asterids</taxon>
        <taxon>lamiids</taxon>
        <taxon>Lamiales</taxon>
        <taxon>Orobanchaceae</taxon>
        <taxon>Buchnereae</taxon>
        <taxon>Striga</taxon>
    </lineage>
</organism>
<dbReference type="Proteomes" id="UP000325081">
    <property type="component" value="Unassembled WGS sequence"/>
</dbReference>
<sequence length="296" mass="33733">MEKKKNFSTEWMKEDLILLSKRIIITTKRIIVQSSQSLRRASYGSLATKDHSINSERRIDSRNGGRWLELKQTCVGFPVKLRLFLKFGEISCFLLKILPPSSLIHCRQRTSMPVSLSLPAREPGSSASTHDRSHGLCSKQTRPARADPSPHSWTTRDDRGQHETRARRRDRTRTPSALFDYPFELLACFSLRTICVLGMKLFQLSKPLYNLELFYGNPVGNNTLVCLGAVHEALSVPEAMKDLPPSRTYDFHRSVVLGSVEACFFSRVFLKTALLFRKEMFQMFLKILAPIGPSNK</sequence>
<proteinExistence type="predicted"/>
<protein>
    <submittedName>
        <fullName evidence="2">Transferases</fullName>
    </submittedName>
</protein>
<accession>A0A5A7R426</accession>
<dbReference type="GO" id="GO:0016740">
    <property type="term" value="F:transferase activity"/>
    <property type="evidence" value="ECO:0007669"/>
    <property type="project" value="UniProtKB-KW"/>
</dbReference>
<evidence type="ECO:0000313" key="3">
    <source>
        <dbReference type="Proteomes" id="UP000325081"/>
    </source>
</evidence>
<keyword evidence="3" id="KW-1185">Reference proteome</keyword>
<evidence type="ECO:0000256" key="1">
    <source>
        <dbReference type="SAM" id="MobiDB-lite"/>
    </source>
</evidence>
<name>A0A5A7R426_STRAF</name>
<comment type="caution">
    <text evidence="2">The sequence shown here is derived from an EMBL/GenBank/DDBJ whole genome shotgun (WGS) entry which is preliminary data.</text>
</comment>
<evidence type="ECO:0000313" key="2">
    <source>
        <dbReference type="EMBL" id="GER51124.1"/>
    </source>
</evidence>
<reference evidence="3" key="1">
    <citation type="journal article" date="2019" name="Curr. Biol.">
        <title>Genome Sequence of Striga asiatica Provides Insight into the Evolution of Plant Parasitism.</title>
        <authorList>
            <person name="Yoshida S."/>
            <person name="Kim S."/>
            <person name="Wafula E.K."/>
            <person name="Tanskanen J."/>
            <person name="Kim Y.M."/>
            <person name="Honaas L."/>
            <person name="Yang Z."/>
            <person name="Spallek T."/>
            <person name="Conn C.E."/>
            <person name="Ichihashi Y."/>
            <person name="Cheong K."/>
            <person name="Cui S."/>
            <person name="Der J.P."/>
            <person name="Gundlach H."/>
            <person name="Jiao Y."/>
            <person name="Hori C."/>
            <person name="Ishida J.K."/>
            <person name="Kasahara H."/>
            <person name="Kiba T."/>
            <person name="Kim M.S."/>
            <person name="Koo N."/>
            <person name="Laohavisit A."/>
            <person name="Lee Y.H."/>
            <person name="Lumba S."/>
            <person name="McCourt P."/>
            <person name="Mortimer J.C."/>
            <person name="Mutuku J.M."/>
            <person name="Nomura T."/>
            <person name="Sasaki-Sekimoto Y."/>
            <person name="Seto Y."/>
            <person name="Wang Y."/>
            <person name="Wakatake T."/>
            <person name="Sakakibara H."/>
            <person name="Demura T."/>
            <person name="Yamaguchi S."/>
            <person name="Yoneyama K."/>
            <person name="Manabe R.I."/>
            <person name="Nelson D.C."/>
            <person name="Schulman A.H."/>
            <person name="Timko M.P."/>
            <person name="dePamphilis C.W."/>
            <person name="Choi D."/>
            <person name="Shirasu K."/>
        </authorList>
    </citation>
    <scope>NUCLEOTIDE SEQUENCE [LARGE SCALE GENOMIC DNA]</scope>
    <source>
        <strain evidence="3">cv. UVA1</strain>
    </source>
</reference>